<comment type="caution">
    <text evidence="1">The sequence shown here is derived from an EMBL/GenBank/DDBJ whole genome shotgun (WGS) entry which is preliminary data.</text>
</comment>
<keyword evidence="2" id="KW-1185">Reference proteome</keyword>
<gene>
    <name evidence="1" type="ORF">RHMOL_Rhmol07G0165700</name>
</gene>
<evidence type="ECO:0000313" key="2">
    <source>
        <dbReference type="Proteomes" id="UP001062846"/>
    </source>
</evidence>
<name>A0ACC0N152_RHOML</name>
<protein>
    <submittedName>
        <fullName evidence="1">Uncharacterized protein</fullName>
    </submittedName>
</protein>
<sequence length="84" mass="9376">MTAKQATVFRIAIEEGSVLIWTQGSVCDFCQSKEPNFPIASLLKRTSTSSLQTLPSVFHNTYCSRGRLQARGKFGICMFLHEGF</sequence>
<evidence type="ECO:0000313" key="1">
    <source>
        <dbReference type="EMBL" id="KAI8547057.1"/>
    </source>
</evidence>
<accession>A0ACC0N152</accession>
<dbReference type="Proteomes" id="UP001062846">
    <property type="component" value="Chromosome 7"/>
</dbReference>
<reference evidence="1" key="1">
    <citation type="submission" date="2022-02" db="EMBL/GenBank/DDBJ databases">
        <title>Plant Genome Project.</title>
        <authorList>
            <person name="Zhang R.-G."/>
        </authorList>
    </citation>
    <scope>NUCLEOTIDE SEQUENCE</scope>
    <source>
        <strain evidence="1">AT1</strain>
    </source>
</reference>
<organism evidence="1 2">
    <name type="scientific">Rhododendron molle</name>
    <name type="common">Chinese azalea</name>
    <name type="synonym">Azalea mollis</name>
    <dbReference type="NCBI Taxonomy" id="49168"/>
    <lineage>
        <taxon>Eukaryota</taxon>
        <taxon>Viridiplantae</taxon>
        <taxon>Streptophyta</taxon>
        <taxon>Embryophyta</taxon>
        <taxon>Tracheophyta</taxon>
        <taxon>Spermatophyta</taxon>
        <taxon>Magnoliopsida</taxon>
        <taxon>eudicotyledons</taxon>
        <taxon>Gunneridae</taxon>
        <taxon>Pentapetalae</taxon>
        <taxon>asterids</taxon>
        <taxon>Ericales</taxon>
        <taxon>Ericaceae</taxon>
        <taxon>Ericoideae</taxon>
        <taxon>Rhodoreae</taxon>
        <taxon>Rhododendron</taxon>
    </lineage>
</organism>
<proteinExistence type="predicted"/>
<dbReference type="EMBL" id="CM046394">
    <property type="protein sequence ID" value="KAI8547057.1"/>
    <property type="molecule type" value="Genomic_DNA"/>
</dbReference>